<evidence type="ECO:0000313" key="8">
    <source>
        <dbReference type="EMBL" id="MEI2682747.1"/>
    </source>
</evidence>
<keyword evidence="4" id="KW-0574">Periplasm</keyword>
<dbReference type="EMBL" id="JBANEI010000009">
    <property type="protein sequence ID" value="MEI2682747.1"/>
    <property type="molecule type" value="Genomic_DNA"/>
</dbReference>
<dbReference type="PRINTS" id="PR00969">
    <property type="entry name" value="CHAPERONPILI"/>
</dbReference>
<protein>
    <submittedName>
        <fullName evidence="8">Fimbria/pilus periplasmic chaperone</fullName>
    </submittedName>
</protein>
<dbReference type="PANTHER" id="PTHR30251">
    <property type="entry name" value="PILUS ASSEMBLY CHAPERONE"/>
    <property type="match status" value="1"/>
</dbReference>
<dbReference type="InterPro" id="IPR001829">
    <property type="entry name" value="Pili_assmbl_chaperone_bac"/>
</dbReference>
<dbReference type="InterPro" id="IPR016148">
    <property type="entry name" value="Pili_assmbl_chaperone_C"/>
</dbReference>
<keyword evidence="5" id="KW-0143">Chaperone</keyword>
<dbReference type="InterPro" id="IPR050643">
    <property type="entry name" value="Periplasmic_pilus_chap"/>
</dbReference>
<evidence type="ECO:0000256" key="4">
    <source>
        <dbReference type="ARBA" id="ARBA00022764"/>
    </source>
</evidence>
<keyword evidence="3" id="KW-0732">Signal</keyword>
<dbReference type="PANTHER" id="PTHR30251:SF2">
    <property type="entry name" value="FIMBRIAL CHAPERONE YADV-RELATED"/>
    <property type="match status" value="1"/>
</dbReference>
<comment type="caution">
    <text evidence="8">The sequence shown here is derived from an EMBL/GenBank/DDBJ whole genome shotgun (WGS) entry which is preliminary data.</text>
</comment>
<evidence type="ECO:0000256" key="5">
    <source>
        <dbReference type="ARBA" id="ARBA00023186"/>
    </source>
</evidence>
<feature type="domain" description="Pili assembly chaperone C-terminal" evidence="7">
    <location>
        <begin position="177"/>
        <end position="238"/>
    </location>
</feature>
<dbReference type="SUPFAM" id="SSF49354">
    <property type="entry name" value="PapD-like"/>
    <property type="match status" value="1"/>
</dbReference>
<evidence type="ECO:0000259" key="6">
    <source>
        <dbReference type="Pfam" id="PF00345"/>
    </source>
</evidence>
<reference evidence="8 9" key="1">
    <citation type="submission" date="2024-02" db="EMBL/GenBank/DDBJ databases">
        <title>First report Erwinia aphidicola in onion in Chile.</title>
        <authorList>
            <person name="Valenzuela M."/>
            <person name="Pena M."/>
            <person name="Dutta B."/>
        </authorList>
    </citation>
    <scope>NUCLEOTIDE SEQUENCE [LARGE SCALE GENOMIC DNA]</scope>
    <source>
        <strain evidence="8 9">QCJ3A</strain>
    </source>
</reference>
<evidence type="ECO:0000256" key="1">
    <source>
        <dbReference type="ARBA" id="ARBA00004418"/>
    </source>
</evidence>
<comment type="subcellular location">
    <subcellularLocation>
        <location evidence="1">Periplasm</location>
    </subcellularLocation>
</comment>
<dbReference type="Gene3D" id="2.60.40.10">
    <property type="entry name" value="Immunoglobulins"/>
    <property type="match status" value="2"/>
</dbReference>
<dbReference type="InterPro" id="IPR016147">
    <property type="entry name" value="Pili_assmbl_chaperone_N"/>
</dbReference>
<comment type="similarity">
    <text evidence="2">Belongs to the periplasmic pilus chaperone family.</text>
</comment>
<dbReference type="Pfam" id="PF00345">
    <property type="entry name" value="PapD_N"/>
    <property type="match status" value="1"/>
</dbReference>
<dbReference type="InterPro" id="IPR036316">
    <property type="entry name" value="Pili_assmbl_chap_C_dom_sf"/>
</dbReference>
<gene>
    <name evidence="8" type="ORF">V8N49_13905</name>
</gene>
<evidence type="ECO:0000256" key="2">
    <source>
        <dbReference type="ARBA" id="ARBA00007399"/>
    </source>
</evidence>
<organism evidence="8 9">
    <name type="scientific">Erwinia aphidicola</name>
    <dbReference type="NCBI Taxonomy" id="68334"/>
    <lineage>
        <taxon>Bacteria</taxon>
        <taxon>Pseudomonadati</taxon>
        <taxon>Pseudomonadota</taxon>
        <taxon>Gammaproteobacteria</taxon>
        <taxon>Enterobacterales</taxon>
        <taxon>Erwiniaceae</taxon>
        <taxon>Erwinia</taxon>
    </lineage>
</organism>
<dbReference type="SUPFAM" id="SSF49584">
    <property type="entry name" value="Periplasmic chaperone C-domain"/>
    <property type="match status" value="1"/>
</dbReference>
<keyword evidence="9" id="KW-1185">Reference proteome</keyword>
<dbReference type="RefSeq" id="WP_053110528.1">
    <property type="nucleotide sequence ID" value="NZ_JACXBP010000003.1"/>
</dbReference>
<feature type="domain" description="Pili assembly chaperone N-terminal" evidence="6">
    <location>
        <begin position="29"/>
        <end position="150"/>
    </location>
</feature>
<dbReference type="Pfam" id="PF02753">
    <property type="entry name" value="PapD_C"/>
    <property type="match status" value="1"/>
</dbReference>
<accession>A0ABU8DI97</accession>
<sequence length="250" mass="28429">MFLLERIKRHHFSLCTLTAMIPWLAFANVIIHGTRVIYPQDQQEVSIQLSNDGDQPALVQAWLDIGDPDEKISNISVPFVLMPPVFRIEPHAGQTLRLTWTGIAQPQDRESIYWLNVLDIPPKDLNLKGENVLKMAIRSRIKIFFRPPGLDMAGARNSYARLIWGYPESTSPKIMPVKNPTPYFINIASVTLENRDRKIKSLNGEMIPPFSTGEIAFNSILDRPDYSKLTYEVVNDFGTLIVLKNQNAPM</sequence>
<proteinExistence type="inferred from homology"/>
<dbReference type="InterPro" id="IPR013783">
    <property type="entry name" value="Ig-like_fold"/>
</dbReference>
<name>A0ABU8DI97_ERWAP</name>
<evidence type="ECO:0000256" key="3">
    <source>
        <dbReference type="ARBA" id="ARBA00022729"/>
    </source>
</evidence>
<evidence type="ECO:0000259" key="7">
    <source>
        <dbReference type="Pfam" id="PF02753"/>
    </source>
</evidence>
<dbReference type="Proteomes" id="UP001306592">
    <property type="component" value="Unassembled WGS sequence"/>
</dbReference>
<evidence type="ECO:0000313" key="9">
    <source>
        <dbReference type="Proteomes" id="UP001306592"/>
    </source>
</evidence>
<dbReference type="InterPro" id="IPR008962">
    <property type="entry name" value="PapD-like_sf"/>
</dbReference>